<dbReference type="Proteomes" id="UP000244064">
    <property type="component" value="Unassembled WGS sequence"/>
</dbReference>
<evidence type="ECO:0000256" key="4">
    <source>
        <dbReference type="ARBA" id="ARBA00025078"/>
    </source>
</evidence>
<dbReference type="Pfam" id="PF01312">
    <property type="entry name" value="Bac_export_2"/>
    <property type="match status" value="1"/>
</dbReference>
<dbReference type="AlphaFoldDB" id="A0A2T5P6I9"/>
<gene>
    <name evidence="6" type="ORF">DBO85_13265</name>
</gene>
<comment type="caution">
    <text evidence="6">The sequence shown here is derived from an EMBL/GenBank/DDBJ whole genome shotgun (WGS) entry which is preliminary data.</text>
</comment>
<name>A0A2T5P6I9_9PSED</name>
<dbReference type="PANTHER" id="PTHR30531">
    <property type="entry name" value="FLAGELLAR BIOSYNTHETIC PROTEIN FLHB"/>
    <property type="match status" value="1"/>
</dbReference>
<accession>A0A2T5P6I9</accession>
<dbReference type="OrthoDB" id="5244399at2"/>
<keyword evidence="6" id="KW-0282">Flagellum</keyword>
<dbReference type="InterPro" id="IPR029025">
    <property type="entry name" value="T3SS_substrate_exporter_C"/>
</dbReference>
<dbReference type="SUPFAM" id="SSF160544">
    <property type="entry name" value="EscU C-terminal domain-like"/>
    <property type="match status" value="1"/>
</dbReference>
<proteinExistence type="inferred from homology"/>
<dbReference type="EMBL" id="QASN01000020">
    <property type="protein sequence ID" value="PTU73307.1"/>
    <property type="molecule type" value="Genomic_DNA"/>
</dbReference>
<keyword evidence="3" id="KW-1006">Bacterial flagellum protein export</keyword>
<keyword evidence="6" id="KW-0966">Cell projection</keyword>
<protein>
    <recommendedName>
        <fullName evidence="2">Flagellar biosynthetic protein FlhB</fullName>
    </recommendedName>
</protein>
<evidence type="ECO:0000256" key="1">
    <source>
        <dbReference type="ARBA" id="ARBA00010690"/>
    </source>
</evidence>
<dbReference type="GO" id="GO:0005886">
    <property type="term" value="C:plasma membrane"/>
    <property type="evidence" value="ECO:0007669"/>
    <property type="project" value="TreeGrafter"/>
</dbReference>
<comment type="function">
    <text evidence="4">Required for formation of the rod structure in the basal body of the flagellar apparatus. Together with FliI and FliH, may constitute the export apparatus of flagellin.</text>
</comment>
<evidence type="ECO:0000256" key="5">
    <source>
        <dbReference type="SAM" id="MobiDB-lite"/>
    </source>
</evidence>
<keyword evidence="7" id="KW-1185">Reference proteome</keyword>
<keyword evidence="3" id="KW-0653">Protein transport</keyword>
<evidence type="ECO:0000313" key="6">
    <source>
        <dbReference type="EMBL" id="PTU73307.1"/>
    </source>
</evidence>
<keyword evidence="3" id="KW-0813">Transport</keyword>
<evidence type="ECO:0000313" key="7">
    <source>
        <dbReference type="Proteomes" id="UP000244064"/>
    </source>
</evidence>
<evidence type="ECO:0000256" key="2">
    <source>
        <dbReference type="ARBA" id="ARBA00021622"/>
    </source>
</evidence>
<dbReference type="RefSeq" id="WP_108107752.1">
    <property type="nucleotide sequence ID" value="NZ_QASN01000020.1"/>
</dbReference>
<dbReference type="Gene3D" id="3.40.1690.10">
    <property type="entry name" value="secretion proteins EscU"/>
    <property type="match status" value="1"/>
</dbReference>
<reference evidence="6 7" key="1">
    <citation type="submission" date="2018-04" db="EMBL/GenBank/DDBJ databases">
        <title>Pseudomonas sp. nov., isolated from mangrove soil.</title>
        <authorList>
            <person name="Chen C."/>
        </authorList>
    </citation>
    <scope>NUCLEOTIDE SEQUENCE [LARGE SCALE GENOMIC DNA]</scope>
    <source>
        <strain evidence="6 7">TC-11</strain>
    </source>
</reference>
<keyword evidence="6" id="KW-0969">Cilium</keyword>
<evidence type="ECO:0000256" key="3">
    <source>
        <dbReference type="ARBA" id="ARBA00023225"/>
    </source>
</evidence>
<organism evidence="6 7">
    <name type="scientific">Pseudomonas mangrovi</name>
    <dbReference type="NCBI Taxonomy" id="2161748"/>
    <lineage>
        <taxon>Bacteria</taxon>
        <taxon>Pseudomonadati</taxon>
        <taxon>Pseudomonadota</taxon>
        <taxon>Gammaproteobacteria</taxon>
        <taxon>Pseudomonadales</taxon>
        <taxon>Pseudomonadaceae</taxon>
        <taxon>Pseudomonas</taxon>
    </lineage>
</organism>
<comment type="similarity">
    <text evidence="1">Belongs to the type III secretion exporter family.</text>
</comment>
<dbReference type="PANTHER" id="PTHR30531:SF12">
    <property type="entry name" value="FLAGELLAR BIOSYNTHETIC PROTEIN FLHB"/>
    <property type="match status" value="1"/>
</dbReference>
<dbReference type="GO" id="GO:0009306">
    <property type="term" value="P:protein secretion"/>
    <property type="evidence" value="ECO:0007669"/>
    <property type="project" value="InterPro"/>
</dbReference>
<feature type="region of interest" description="Disordered" evidence="5">
    <location>
        <begin position="89"/>
        <end position="117"/>
    </location>
</feature>
<dbReference type="InterPro" id="IPR006135">
    <property type="entry name" value="T3SS_substrate_exporter"/>
</dbReference>
<sequence length="117" mass="12932">MKRKAPPRQAIALSYDGRSAPAVTAKGDDELAEAILAIAREYEVPIYENAELVKLLARLELGDAIPEALYRTIAEIIAFAWHLKGKAPAGFEQQEGEREVAPPLPLLESPRRSRARE</sequence>